<name>A0A4R4FGI5_9FIRM</name>
<dbReference type="RefSeq" id="WP_132277330.1">
    <property type="nucleotide sequence ID" value="NZ_JAOBST010000013.1"/>
</dbReference>
<reference evidence="2 3" key="1">
    <citation type="journal article" date="2016" name="Nat. Microbiol.">
        <title>The Mouse Intestinal Bacterial Collection (miBC) provides host-specific insight into cultured diversity and functional potential of the gut microbiota.</title>
        <authorList>
            <person name="Lagkouvardos I."/>
            <person name="Pukall R."/>
            <person name="Abt B."/>
            <person name="Foesel B.U."/>
            <person name="Meier-Kolthoff J.P."/>
            <person name="Kumar N."/>
            <person name="Bresciani A."/>
            <person name="Martinez I."/>
            <person name="Just S."/>
            <person name="Ziegler C."/>
            <person name="Brugiroux S."/>
            <person name="Garzetti D."/>
            <person name="Wenning M."/>
            <person name="Bui T.P."/>
            <person name="Wang J."/>
            <person name="Hugenholtz F."/>
            <person name="Plugge C.M."/>
            <person name="Peterson D.A."/>
            <person name="Hornef M.W."/>
            <person name="Baines J.F."/>
            <person name="Smidt H."/>
            <person name="Walter J."/>
            <person name="Kristiansen K."/>
            <person name="Nielsen H.B."/>
            <person name="Haller D."/>
            <person name="Overmann J."/>
            <person name="Stecher B."/>
            <person name="Clavel T."/>
        </authorList>
    </citation>
    <scope>NUCLEOTIDE SEQUENCE [LARGE SCALE GENOMIC DNA]</scope>
    <source>
        <strain evidence="2 3">DSM 28560</strain>
    </source>
</reference>
<evidence type="ECO:0000313" key="3">
    <source>
        <dbReference type="Proteomes" id="UP000295710"/>
    </source>
</evidence>
<dbReference type="AlphaFoldDB" id="A0A4R4FGI5"/>
<dbReference type="EMBL" id="SMMX01000006">
    <property type="protein sequence ID" value="TDA21923.1"/>
    <property type="molecule type" value="Genomic_DNA"/>
</dbReference>
<sequence length="396" mass="46842">MAWYYGTYSCGHEGRVNVIGHRKDRQWKIDREFEGMCPDCYKKWLEEEKERKNKEAESKSESMELPELTGTEKQVKWAVTLRVDFIENIDKKLTRWMEKTGSKRIVLEEGNMEDIVATREEIMDAIDYGCTKHTEAKFWIDRRDSQYDTMTFLLKEFRERKKEEEVPDDVRNELEEEKERLTVKPEETSKGGIVELKTTKDGNLVAIYVKDEKFREIAKEKNFTWSGTGWEKAINEYSGDIDDRAAEIGNALISNGFTVRFFNENSKQKAISGMFEKEQRRWIKWNDEKKTFAICWNGYNSTLYNAAKKLPGAYWDNGNMKVAVEFYKELEDFAETMEFTFSKKALKEKEKYLEMEERYQIENVEEKAQEEISDEERLRKSLKESGAIIEDLKDEA</sequence>
<keyword evidence="1" id="KW-0175">Coiled coil</keyword>
<evidence type="ECO:0000256" key="1">
    <source>
        <dbReference type="SAM" id="Coils"/>
    </source>
</evidence>
<keyword evidence="3" id="KW-1185">Reference proteome</keyword>
<comment type="caution">
    <text evidence="2">The sequence shown here is derived from an EMBL/GenBank/DDBJ whole genome shotgun (WGS) entry which is preliminary data.</text>
</comment>
<feature type="coiled-coil region" evidence="1">
    <location>
        <begin position="361"/>
        <end position="395"/>
    </location>
</feature>
<accession>A0A4R4FGI5</accession>
<evidence type="ECO:0000313" key="2">
    <source>
        <dbReference type="EMBL" id="TDA21923.1"/>
    </source>
</evidence>
<proteinExistence type="predicted"/>
<gene>
    <name evidence="2" type="ORF">E1963_09180</name>
</gene>
<dbReference type="Proteomes" id="UP000295710">
    <property type="component" value="Unassembled WGS sequence"/>
</dbReference>
<organism evidence="2 3">
    <name type="scientific">Extibacter muris</name>
    <dbReference type="NCBI Taxonomy" id="1796622"/>
    <lineage>
        <taxon>Bacteria</taxon>
        <taxon>Bacillati</taxon>
        <taxon>Bacillota</taxon>
        <taxon>Clostridia</taxon>
        <taxon>Lachnospirales</taxon>
        <taxon>Lachnospiraceae</taxon>
        <taxon>Extibacter</taxon>
    </lineage>
</organism>
<protein>
    <submittedName>
        <fullName evidence="2">Uncharacterized protein</fullName>
    </submittedName>
</protein>